<evidence type="ECO:0000313" key="2">
    <source>
        <dbReference type="Proteomes" id="UP000555756"/>
    </source>
</evidence>
<accession>A0A7W4JW50</accession>
<evidence type="ECO:0000313" key="1">
    <source>
        <dbReference type="EMBL" id="MBB2191870.1"/>
    </source>
</evidence>
<dbReference type="RefSeq" id="WP_183120980.1">
    <property type="nucleotide sequence ID" value="NZ_JABEQF010000025.1"/>
</dbReference>
<gene>
    <name evidence="1" type="ORF">HLH34_18210</name>
</gene>
<protein>
    <submittedName>
        <fullName evidence="1">Uncharacterized protein</fullName>
    </submittedName>
</protein>
<comment type="caution">
    <text evidence="1">The sequence shown here is derived from an EMBL/GenBank/DDBJ whole genome shotgun (WGS) entry which is preliminary data.</text>
</comment>
<dbReference type="EMBL" id="JABEQF010000025">
    <property type="protein sequence ID" value="MBB2191870.1"/>
    <property type="molecule type" value="Genomic_DNA"/>
</dbReference>
<reference evidence="1 2" key="1">
    <citation type="submission" date="2020-04" db="EMBL/GenBank/DDBJ databases">
        <title>Description of novel Gluconacetobacter.</title>
        <authorList>
            <person name="Sombolestani A."/>
        </authorList>
    </citation>
    <scope>NUCLEOTIDE SEQUENCE [LARGE SCALE GENOMIC DNA]</scope>
    <source>
        <strain evidence="1 2">LMG 21311</strain>
    </source>
</reference>
<proteinExistence type="predicted"/>
<name>A0A7W4JW50_9PROT</name>
<organism evidence="1 2">
    <name type="scientific">Gluconacetobacter azotocaptans</name>
    <dbReference type="NCBI Taxonomy" id="142834"/>
    <lineage>
        <taxon>Bacteria</taxon>
        <taxon>Pseudomonadati</taxon>
        <taxon>Pseudomonadota</taxon>
        <taxon>Alphaproteobacteria</taxon>
        <taxon>Acetobacterales</taxon>
        <taxon>Acetobacteraceae</taxon>
        <taxon>Gluconacetobacter</taxon>
    </lineage>
</organism>
<keyword evidence="2" id="KW-1185">Reference proteome</keyword>
<dbReference type="Proteomes" id="UP000555756">
    <property type="component" value="Unassembled WGS sequence"/>
</dbReference>
<sequence length="224" mass="24476">MGIFDALREFANEDANKVQTAAKAALDVLVTLGESKAEFFELKIQNDLRTAGTKENATVPIESIVQTYSKVFASASSGGSAAKSVIDGVLNMISPGADDTKKADVSTFLSSVVDSFLGKSCASELNESRYIVYEENYAIIRLDYHLWRRSIKGSGLLKEEVEDITVMTFCKSCVDVNHIGLNTFLALYQHQIALADAADGKKDGGKIPMREIESLKQILNFFKS</sequence>
<dbReference type="AlphaFoldDB" id="A0A7W4JW50"/>